<name>A0A2P6N0W7_9EUKA</name>
<proteinExistence type="predicted"/>
<organism evidence="2 3">
    <name type="scientific">Planoprotostelium fungivorum</name>
    <dbReference type="NCBI Taxonomy" id="1890364"/>
    <lineage>
        <taxon>Eukaryota</taxon>
        <taxon>Amoebozoa</taxon>
        <taxon>Evosea</taxon>
        <taxon>Variosea</taxon>
        <taxon>Cavosteliida</taxon>
        <taxon>Cavosteliaceae</taxon>
        <taxon>Planoprotostelium</taxon>
    </lineage>
</organism>
<sequence>MGSASVWEVLLICFVLSVSSERVIEWTLSDQNYTSVQWSFSEPTMLNVTLLDGQYTNLPMNFSSTNITRLAKYSLPIFVGARIR</sequence>
<dbReference type="EMBL" id="MDYQ01000257">
    <property type="protein sequence ID" value="PRP77607.1"/>
    <property type="molecule type" value="Genomic_DNA"/>
</dbReference>
<keyword evidence="1" id="KW-0732">Signal</keyword>
<dbReference type="Proteomes" id="UP000241769">
    <property type="component" value="Unassembled WGS sequence"/>
</dbReference>
<keyword evidence="3" id="KW-1185">Reference proteome</keyword>
<feature type="signal peptide" evidence="1">
    <location>
        <begin position="1"/>
        <end position="20"/>
    </location>
</feature>
<dbReference type="InParanoid" id="A0A2P6N0W7"/>
<evidence type="ECO:0000313" key="3">
    <source>
        <dbReference type="Proteomes" id="UP000241769"/>
    </source>
</evidence>
<evidence type="ECO:0000313" key="2">
    <source>
        <dbReference type="EMBL" id="PRP77607.1"/>
    </source>
</evidence>
<evidence type="ECO:0000256" key="1">
    <source>
        <dbReference type="SAM" id="SignalP"/>
    </source>
</evidence>
<reference evidence="2 3" key="1">
    <citation type="journal article" date="2018" name="Genome Biol. Evol.">
        <title>Multiple Roots of Fruiting Body Formation in Amoebozoa.</title>
        <authorList>
            <person name="Hillmann F."/>
            <person name="Forbes G."/>
            <person name="Novohradska S."/>
            <person name="Ferling I."/>
            <person name="Riege K."/>
            <person name="Groth M."/>
            <person name="Westermann M."/>
            <person name="Marz M."/>
            <person name="Spaller T."/>
            <person name="Winckler T."/>
            <person name="Schaap P."/>
            <person name="Glockner G."/>
        </authorList>
    </citation>
    <scope>NUCLEOTIDE SEQUENCE [LARGE SCALE GENOMIC DNA]</scope>
    <source>
        <strain evidence="2 3">Jena</strain>
    </source>
</reference>
<gene>
    <name evidence="2" type="ORF">PROFUN_00468</name>
</gene>
<dbReference type="AlphaFoldDB" id="A0A2P6N0W7"/>
<accession>A0A2P6N0W7</accession>
<comment type="caution">
    <text evidence="2">The sequence shown here is derived from an EMBL/GenBank/DDBJ whole genome shotgun (WGS) entry which is preliminary data.</text>
</comment>
<feature type="chain" id="PRO_5015144989" evidence="1">
    <location>
        <begin position="21"/>
        <end position="84"/>
    </location>
</feature>
<protein>
    <submittedName>
        <fullName evidence="2">Uncharacterized protein</fullName>
    </submittedName>
</protein>